<evidence type="ECO:0000313" key="4">
    <source>
        <dbReference type="Proteomes" id="UP000319769"/>
    </source>
</evidence>
<keyword evidence="4" id="KW-1185">Reference proteome</keyword>
<dbReference type="PRINTS" id="PR00412">
    <property type="entry name" value="EPOXHYDRLASE"/>
</dbReference>
<protein>
    <submittedName>
        <fullName evidence="3">Alpha/beta hydrolase</fullName>
    </submittedName>
</protein>
<dbReference type="SUPFAM" id="SSF53474">
    <property type="entry name" value="alpha/beta-Hydrolases"/>
    <property type="match status" value="1"/>
</dbReference>
<reference evidence="3" key="1">
    <citation type="submission" date="2019-09" db="EMBL/GenBank/DDBJ databases">
        <authorList>
            <person name="Teo W.F.A."/>
            <person name="Duangmal K."/>
        </authorList>
    </citation>
    <scope>NUCLEOTIDE SEQUENCE [LARGE SCALE GENOMIC DNA]</scope>
    <source>
        <strain evidence="3">K81G1</strain>
    </source>
</reference>
<organism evidence="3 4">
    <name type="scientific">Amycolatopsis acidicola</name>
    <dbReference type="NCBI Taxonomy" id="2596893"/>
    <lineage>
        <taxon>Bacteria</taxon>
        <taxon>Bacillati</taxon>
        <taxon>Actinomycetota</taxon>
        <taxon>Actinomycetes</taxon>
        <taxon>Pseudonocardiales</taxon>
        <taxon>Pseudonocardiaceae</taxon>
        <taxon>Amycolatopsis</taxon>
    </lineage>
</organism>
<sequence>MTEHLSIPTPAGSFDAIAAGPADGRPVLLLHGFPQAAIVWEDQVAVLGDRGYRAVAPDQRGYSPGVRPETVAEYGMSELVSDVLAIADGFGWSRFDLVGHDWGAAVGWWTAWEHPDRVRTLTAVSTPHPGALAQALRTDEDQAMRSQYMRDWRDRSTERRMLANNGEALRRMFEWKVSTTRVDEYVQRLSEPGALTAALNWYRASRPAAKIGKVEVPTLYVWSTEDVALGSTAALDTENWVSGPYWFQMLEDVSHWVPEEHPEILTGLILEHLSRR</sequence>
<dbReference type="Gene3D" id="3.40.50.1820">
    <property type="entry name" value="alpha/beta hydrolase"/>
    <property type="match status" value="1"/>
</dbReference>
<dbReference type="GO" id="GO:0016787">
    <property type="term" value="F:hydrolase activity"/>
    <property type="evidence" value="ECO:0007669"/>
    <property type="project" value="UniProtKB-KW"/>
</dbReference>
<dbReference type="OrthoDB" id="2987348at2"/>
<proteinExistence type="predicted"/>
<dbReference type="Proteomes" id="UP000319769">
    <property type="component" value="Unassembled WGS sequence"/>
</dbReference>
<dbReference type="InterPro" id="IPR000639">
    <property type="entry name" value="Epox_hydrolase-like"/>
</dbReference>
<dbReference type="RefSeq" id="WP_144748402.1">
    <property type="nucleotide sequence ID" value="NZ_VMNW02000017.1"/>
</dbReference>
<comment type="caution">
    <text evidence="3">The sequence shown here is derived from an EMBL/GenBank/DDBJ whole genome shotgun (WGS) entry which is preliminary data.</text>
</comment>
<dbReference type="PRINTS" id="PR00111">
    <property type="entry name" value="ABHYDROLASE"/>
</dbReference>
<dbReference type="InterPro" id="IPR000073">
    <property type="entry name" value="AB_hydrolase_1"/>
</dbReference>
<evidence type="ECO:0000313" key="3">
    <source>
        <dbReference type="EMBL" id="KAA9161393.1"/>
    </source>
</evidence>
<name>A0A5N0V836_9PSEU</name>
<accession>A0A5N0V836</accession>
<dbReference type="InterPro" id="IPR029058">
    <property type="entry name" value="AB_hydrolase_fold"/>
</dbReference>
<dbReference type="AlphaFoldDB" id="A0A5N0V836"/>
<feature type="domain" description="AB hydrolase-1" evidence="2">
    <location>
        <begin position="26"/>
        <end position="262"/>
    </location>
</feature>
<gene>
    <name evidence="3" type="ORF">FPZ12_014740</name>
</gene>
<keyword evidence="1 3" id="KW-0378">Hydrolase</keyword>
<dbReference type="Pfam" id="PF00561">
    <property type="entry name" value="Abhydrolase_1"/>
    <property type="match status" value="1"/>
</dbReference>
<evidence type="ECO:0000256" key="1">
    <source>
        <dbReference type="ARBA" id="ARBA00022801"/>
    </source>
</evidence>
<dbReference type="PANTHER" id="PTHR43329">
    <property type="entry name" value="EPOXIDE HYDROLASE"/>
    <property type="match status" value="1"/>
</dbReference>
<dbReference type="EMBL" id="VMNW02000017">
    <property type="protein sequence ID" value="KAA9161393.1"/>
    <property type="molecule type" value="Genomic_DNA"/>
</dbReference>
<evidence type="ECO:0000259" key="2">
    <source>
        <dbReference type="Pfam" id="PF00561"/>
    </source>
</evidence>